<dbReference type="RefSeq" id="WP_015064153.1">
    <property type="nucleotide sequence ID" value="NC_019382.1"/>
</dbReference>
<dbReference type="EMBL" id="HE965806">
    <property type="protein sequence ID" value="CCJ53623.1"/>
    <property type="molecule type" value="Genomic_DNA"/>
</dbReference>
<dbReference type="InterPro" id="IPR002763">
    <property type="entry name" value="DUF72"/>
</dbReference>
<dbReference type="KEGG" id="bbh:BN112_1706"/>
<reference evidence="1 2" key="1">
    <citation type="journal article" date="2012" name="BMC Genomics">
        <title>Comparative genomics of the classical Bordetella subspecies: the evolution and exchange of virulence-associated diversity amongst closely related pathogens.</title>
        <authorList>
            <person name="Park J."/>
            <person name="Zhang Y."/>
            <person name="Buboltz A.M."/>
            <person name="Zhang X."/>
            <person name="Schuster S.C."/>
            <person name="Ahuja U."/>
            <person name="Liu M."/>
            <person name="Miller J.F."/>
            <person name="Sebaihia M."/>
            <person name="Bentley S.D."/>
            <person name="Parkhill J."/>
            <person name="Harvill E.T."/>
        </authorList>
    </citation>
    <scope>NUCLEOTIDE SEQUENCE [LARGE SCALE GENOMIC DNA]</scope>
    <source>
        <strain evidence="1 2">253</strain>
    </source>
</reference>
<name>A0A0C6P2K6_BORBO</name>
<dbReference type="AlphaFoldDB" id="A0A0C6P2K6"/>
<dbReference type="Pfam" id="PF01904">
    <property type="entry name" value="DUF72"/>
    <property type="match status" value="1"/>
</dbReference>
<dbReference type="OrthoDB" id="9780310at2"/>
<evidence type="ECO:0000313" key="2">
    <source>
        <dbReference type="Proteomes" id="UP000007564"/>
    </source>
</evidence>
<protein>
    <recommendedName>
        <fullName evidence="3">DUF72 domain-containing protein</fullName>
    </recommendedName>
</protein>
<proteinExistence type="predicted"/>
<dbReference type="HOGENOM" id="CLU_046519_0_1_4"/>
<dbReference type="SUPFAM" id="SSF117396">
    <property type="entry name" value="TM1631-like"/>
    <property type="match status" value="1"/>
</dbReference>
<dbReference type="InterPro" id="IPR036520">
    <property type="entry name" value="UPF0759_sf"/>
</dbReference>
<gene>
    <name evidence="1" type="ORF">BN112_1706</name>
</gene>
<evidence type="ECO:0000313" key="1">
    <source>
        <dbReference type="EMBL" id="CCJ53623.1"/>
    </source>
</evidence>
<sequence>METGELDDTVYLYRISGISSERPLRPGMNILIGTASWTDPTLLACGRFYPAAARTPQARLQYYATRFGMAEIDASFYALPDPHTAYLWAQRTPPGFVFNIKAFRLFTGHQTPRAALPADLRREVPGAGDAVFDDQVPGAVRDELWRRYVLALEPLRQAGKLGAVHCQFAPWVRREARGVARVRDCAARLRDAGGLVMAAEMRHASWFDSAAASNWTLALERELELVHTVVDSPQGFANSVPPVWARTHPELALVRLHGRNAGAWNSRAAASSSRFQYEYSPQELAELAERVRRLAERARQTHAVFNTNYEDQGMRNAAGLAAALAPG</sequence>
<dbReference type="Gene3D" id="3.20.20.410">
    <property type="entry name" value="Protein of unknown function UPF0759"/>
    <property type="match status" value="1"/>
</dbReference>
<accession>A0A0C6P2K6</accession>
<dbReference type="PANTHER" id="PTHR30348:SF13">
    <property type="entry name" value="UPF0759 PROTEIN YUNF"/>
    <property type="match status" value="1"/>
</dbReference>
<organism evidence="1 2">
    <name type="scientific">Bordetella bronchiseptica 253</name>
    <dbReference type="NCBI Taxonomy" id="568707"/>
    <lineage>
        <taxon>Bacteria</taxon>
        <taxon>Pseudomonadati</taxon>
        <taxon>Pseudomonadota</taxon>
        <taxon>Betaproteobacteria</taxon>
        <taxon>Burkholderiales</taxon>
        <taxon>Alcaligenaceae</taxon>
        <taxon>Bordetella</taxon>
    </lineage>
</organism>
<dbReference type="Proteomes" id="UP000007564">
    <property type="component" value="Chromosome"/>
</dbReference>
<evidence type="ECO:0008006" key="3">
    <source>
        <dbReference type="Google" id="ProtNLM"/>
    </source>
</evidence>
<dbReference type="PANTHER" id="PTHR30348">
    <property type="entry name" value="UNCHARACTERIZED PROTEIN YECE"/>
    <property type="match status" value="1"/>
</dbReference>